<name>A0ABX8SHF5_9ACTN</name>
<evidence type="ECO:0000313" key="8">
    <source>
        <dbReference type="Proteomes" id="UP000824504"/>
    </source>
</evidence>
<feature type="domain" description="D-isomer specific 2-hydroxyacid dehydrogenase catalytic" evidence="5">
    <location>
        <begin position="24"/>
        <end position="315"/>
    </location>
</feature>
<evidence type="ECO:0000259" key="5">
    <source>
        <dbReference type="Pfam" id="PF00389"/>
    </source>
</evidence>
<keyword evidence="2 4" id="KW-0560">Oxidoreductase</keyword>
<keyword evidence="8" id="KW-1185">Reference proteome</keyword>
<reference evidence="7 8" key="1">
    <citation type="submission" date="2021-07" db="EMBL/GenBank/DDBJ databases">
        <title>complete genome sequencing of Tessaracoccus sp.J1M15.</title>
        <authorList>
            <person name="Bae J.-W."/>
            <person name="Kim D.-y."/>
        </authorList>
    </citation>
    <scope>NUCLEOTIDE SEQUENCE [LARGE SCALE GENOMIC DNA]</scope>
    <source>
        <strain evidence="7 8">J1M15</strain>
    </source>
</reference>
<dbReference type="Pfam" id="PF02826">
    <property type="entry name" value="2-Hacid_dh_C"/>
    <property type="match status" value="1"/>
</dbReference>
<dbReference type="PANTHER" id="PTHR43761">
    <property type="entry name" value="D-ISOMER SPECIFIC 2-HYDROXYACID DEHYDROGENASE FAMILY PROTEIN (AFU_ORTHOLOGUE AFUA_1G13630)"/>
    <property type="match status" value="1"/>
</dbReference>
<evidence type="ECO:0000256" key="4">
    <source>
        <dbReference type="RuleBase" id="RU003719"/>
    </source>
</evidence>
<keyword evidence="3" id="KW-0520">NAD</keyword>
<evidence type="ECO:0008006" key="9">
    <source>
        <dbReference type="Google" id="ProtNLM"/>
    </source>
</evidence>
<gene>
    <name evidence="7" type="ORF">KDB89_08735</name>
</gene>
<accession>A0ABX8SHF5</accession>
<dbReference type="Proteomes" id="UP000824504">
    <property type="component" value="Chromosome"/>
</dbReference>
<sequence>MTYRTVVLNAALVNYDGLAGYDRIADEVVIYDETPEELVLERVAGFDVVVTKEMRVSGEIIRQFPDSVKMICEAGTGYNNLDLEAAREKGIAVCNIPAYSSERVAHTAILLILSLASSLQKQIRMLADGNHDNFHRHLMVDHVEVNGKTLGVIGYGNIARQMITVAQALGMQVIVATRTPREDADGVHFTTQEEVFRRSDFLSLNCPLNEQTRHLVNAHTLALMKPSAYVINTARGPLIDEQALIEAIRDGVVAGAGLDVQENEPLDDSSPLYSMDTVIITPHMGWRGLETRQRLVRMVGDNIRAFAAGSPINRVA</sequence>
<comment type="similarity">
    <text evidence="1 4">Belongs to the D-isomer specific 2-hydroxyacid dehydrogenase family.</text>
</comment>
<dbReference type="Pfam" id="PF00389">
    <property type="entry name" value="2-Hacid_dh"/>
    <property type="match status" value="1"/>
</dbReference>
<evidence type="ECO:0000256" key="2">
    <source>
        <dbReference type="ARBA" id="ARBA00023002"/>
    </source>
</evidence>
<dbReference type="PANTHER" id="PTHR43761:SF1">
    <property type="entry name" value="D-ISOMER SPECIFIC 2-HYDROXYACID DEHYDROGENASE CATALYTIC DOMAIN-CONTAINING PROTEIN-RELATED"/>
    <property type="match status" value="1"/>
</dbReference>
<protein>
    <recommendedName>
        <fullName evidence="9">D-2-hydroxyacid dehydrogenase</fullName>
    </recommendedName>
</protein>
<feature type="domain" description="D-isomer specific 2-hydroxyacid dehydrogenase NAD-binding" evidence="6">
    <location>
        <begin position="111"/>
        <end position="285"/>
    </location>
</feature>
<dbReference type="InterPro" id="IPR006139">
    <property type="entry name" value="D-isomer_2_OHA_DH_cat_dom"/>
</dbReference>
<dbReference type="InterPro" id="IPR006140">
    <property type="entry name" value="D-isomer_DH_NAD-bd"/>
</dbReference>
<dbReference type="PROSITE" id="PS00670">
    <property type="entry name" value="D_2_HYDROXYACID_DH_2"/>
    <property type="match status" value="1"/>
</dbReference>
<evidence type="ECO:0000256" key="3">
    <source>
        <dbReference type="ARBA" id="ARBA00023027"/>
    </source>
</evidence>
<dbReference type="PROSITE" id="PS00671">
    <property type="entry name" value="D_2_HYDROXYACID_DH_3"/>
    <property type="match status" value="1"/>
</dbReference>
<dbReference type="EMBL" id="CP079216">
    <property type="protein sequence ID" value="QXT61875.1"/>
    <property type="molecule type" value="Genomic_DNA"/>
</dbReference>
<dbReference type="InterPro" id="IPR050418">
    <property type="entry name" value="D-iso_2-hydroxyacid_DH_PdxB"/>
</dbReference>
<evidence type="ECO:0000313" key="7">
    <source>
        <dbReference type="EMBL" id="QXT61875.1"/>
    </source>
</evidence>
<organism evidence="7 8">
    <name type="scientific">Tessaracoccus palaemonis</name>
    <dbReference type="NCBI Taxonomy" id="2829499"/>
    <lineage>
        <taxon>Bacteria</taxon>
        <taxon>Bacillati</taxon>
        <taxon>Actinomycetota</taxon>
        <taxon>Actinomycetes</taxon>
        <taxon>Propionibacteriales</taxon>
        <taxon>Propionibacteriaceae</taxon>
        <taxon>Tessaracoccus</taxon>
    </lineage>
</organism>
<proteinExistence type="inferred from homology"/>
<evidence type="ECO:0000256" key="1">
    <source>
        <dbReference type="ARBA" id="ARBA00005854"/>
    </source>
</evidence>
<dbReference type="InterPro" id="IPR029753">
    <property type="entry name" value="D-isomer_DH_CS"/>
</dbReference>
<dbReference type="RefSeq" id="WP_219080225.1">
    <property type="nucleotide sequence ID" value="NZ_CP079216.1"/>
</dbReference>
<evidence type="ECO:0000259" key="6">
    <source>
        <dbReference type="Pfam" id="PF02826"/>
    </source>
</evidence>